<dbReference type="Proteomes" id="UP000682266">
    <property type="component" value="Unassembled WGS sequence"/>
</dbReference>
<reference evidence="1" key="1">
    <citation type="submission" date="2021-04" db="EMBL/GenBank/DDBJ databases">
        <title>A collection of bacterial strains from the Burkholderia cepacia Research Laboratory and Repository.</title>
        <authorList>
            <person name="Lipuma J."/>
            <person name="Spilker T."/>
        </authorList>
    </citation>
    <scope>NUCLEOTIDE SEQUENCE</scope>
    <source>
        <strain evidence="1">AU36012</strain>
    </source>
</reference>
<evidence type="ECO:0000313" key="2">
    <source>
        <dbReference type="Proteomes" id="UP000682266"/>
    </source>
</evidence>
<organism evidence="1 2">
    <name type="scientific">Burkholderia ambifaria</name>
    <dbReference type="NCBI Taxonomy" id="152480"/>
    <lineage>
        <taxon>Bacteria</taxon>
        <taxon>Pseudomonadati</taxon>
        <taxon>Pseudomonadota</taxon>
        <taxon>Betaproteobacteria</taxon>
        <taxon>Burkholderiales</taxon>
        <taxon>Burkholderiaceae</taxon>
        <taxon>Burkholderia</taxon>
        <taxon>Burkholderia cepacia complex</taxon>
    </lineage>
</organism>
<evidence type="ECO:0000313" key="1">
    <source>
        <dbReference type="EMBL" id="MBR8131858.1"/>
    </source>
</evidence>
<proteinExistence type="predicted"/>
<dbReference type="RefSeq" id="WP_175761400.1">
    <property type="nucleotide sequence ID" value="NZ_CADERF010000005.1"/>
</dbReference>
<protein>
    <submittedName>
        <fullName evidence="1">Uncharacterized protein</fullName>
    </submittedName>
</protein>
<comment type="caution">
    <text evidence="1">The sequence shown here is derived from an EMBL/GenBank/DDBJ whole genome shotgun (WGS) entry which is preliminary data.</text>
</comment>
<sequence>MRDSTDGCASHAGRDARTCRRESRFLFQECIAAAVGGLRRSLNAAKRCWKRRTNAARKASCKGAANGCFIVEKCPVEFSGRRALRPLQTACGGPFGSILAPEKS</sequence>
<dbReference type="EMBL" id="JAGSVG010000023">
    <property type="protein sequence ID" value="MBR8131858.1"/>
    <property type="molecule type" value="Genomic_DNA"/>
</dbReference>
<gene>
    <name evidence="1" type="ORF">KDW93_23265</name>
</gene>
<dbReference type="AlphaFoldDB" id="A0AA41JLF9"/>
<name>A0AA41JLF9_9BURK</name>
<accession>A0AA41JLF9</accession>